<sequence length="505" mass="57553">MQANNMTFYDVSKNVRKRRATVNLSASLGCHRTTYNRRWKRMRAALMKKYDFLSFSEFANESTLKEVKTDINCNDGTSTVTPSTNNINQRLEDNSGSPEVDLCSHNFVNRKQLMNDFMMYLVSNTSLSIRDADRVLYGLRFLIPDIPKSIRGVLKTCPSVQPKFIGSGVYYHLGLKTNTSTDENTLPLNTEKPKRGVMKRKEDFLYNSVDMDVAEMQAKNVPVQYPKFRVFEKFISPIANSTQLETSPSTSECKHVGGAIVDHERLCTLVLNMSSAISELTKTINNMSSAVIDLNANVNQLLSKFHEREKPHRFDCGLSSQQFPLSSEEELQMLDTSLSQKETRDRFMAMVTRLSSDDPKASMRFVLSYLLTPKVASKFTLLGTSSKRALQKCTFYGCIRSALTHRFLSSSVNEKDLGKLYDIATQGYFHDIRDKMIKRNKRKDNQLQSIILTNITVSSASSIWLCQSISLRYGCDFFFKFRIHRTTTTIPNSPCNCFDVLPRCQ</sequence>
<dbReference type="Pfam" id="PF16064">
    <property type="entry name" value="DUF4806"/>
    <property type="match status" value="1"/>
</dbReference>
<dbReference type="AlphaFoldDB" id="A0AA85A911"/>
<feature type="domain" description="DUF4806" evidence="1">
    <location>
        <begin position="319"/>
        <end position="400"/>
    </location>
</feature>
<name>A0AA85A911_9TREM</name>
<dbReference type="WBParaSite" id="SMRG1_70990.2">
    <property type="protein sequence ID" value="SMRG1_70990.2"/>
    <property type="gene ID" value="SMRG1_70990"/>
</dbReference>
<evidence type="ECO:0000313" key="2">
    <source>
        <dbReference type="Proteomes" id="UP000050790"/>
    </source>
</evidence>
<accession>A0AA85A911</accession>
<protein>
    <recommendedName>
        <fullName evidence="1">DUF4806 domain-containing protein</fullName>
    </recommendedName>
</protein>
<evidence type="ECO:0000259" key="1">
    <source>
        <dbReference type="Pfam" id="PF16064"/>
    </source>
</evidence>
<reference evidence="3" key="1">
    <citation type="submission" date="2023-11" db="UniProtKB">
        <authorList>
            <consortium name="WormBaseParasite"/>
        </authorList>
    </citation>
    <scope>IDENTIFICATION</scope>
</reference>
<proteinExistence type="predicted"/>
<dbReference type="Proteomes" id="UP000050790">
    <property type="component" value="Unassembled WGS sequence"/>
</dbReference>
<dbReference type="InterPro" id="IPR032071">
    <property type="entry name" value="DUF4806"/>
</dbReference>
<organism evidence="2 3">
    <name type="scientific">Schistosoma margrebowiei</name>
    <dbReference type="NCBI Taxonomy" id="48269"/>
    <lineage>
        <taxon>Eukaryota</taxon>
        <taxon>Metazoa</taxon>
        <taxon>Spiralia</taxon>
        <taxon>Lophotrochozoa</taxon>
        <taxon>Platyhelminthes</taxon>
        <taxon>Trematoda</taxon>
        <taxon>Digenea</taxon>
        <taxon>Strigeidida</taxon>
        <taxon>Schistosomatoidea</taxon>
        <taxon>Schistosomatidae</taxon>
        <taxon>Schistosoma</taxon>
    </lineage>
</organism>
<evidence type="ECO:0000313" key="3">
    <source>
        <dbReference type="WBParaSite" id="SMRG1_70990.2"/>
    </source>
</evidence>